<feature type="compositionally biased region" description="Low complexity" evidence="1">
    <location>
        <begin position="147"/>
        <end position="160"/>
    </location>
</feature>
<evidence type="ECO:0000313" key="3">
    <source>
        <dbReference type="Proteomes" id="UP001295684"/>
    </source>
</evidence>
<feature type="region of interest" description="Disordered" evidence="1">
    <location>
        <begin position="111"/>
        <end position="181"/>
    </location>
</feature>
<accession>A0AAD1XDD8</accession>
<evidence type="ECO:0000313" key="2">
    <source>
        <dbReference type="EMBL" id="CAI2370285.1"/>
    </source>
</evidence>
<feature type="compositionally biased region" description="Polar residues" evidence="1">
    <location>
        <begin position="170"/>
        <end position="181"/>
    </location>
</feature>
<dbReference type="EMBL" id="CAMPGE010011453">
    <property type="protein sequence ID" value="CAI2370285.1"/>
    <property type="molecule type" value="Genomic_DNA"/>
</dbReference>
<name>A0AAD1XDD8_EUPCR</name>
<dbReference type="Proteomes" id="UP001295684">
    <property type="component" value="Unassembled WGS sequence"/>
</dbReference>
<keyword evidence="3" id="KW-1185">Reference proteome</keyword>
<proteinExistence type="predicted"/>
<evidence type="ECO:0000256" key="1">
    <source>
        <dbReference type="SAM" id="MobiDB-lite"/>
    </source>
</evidence>
<comment type="caution">
    <text evidence="2">The sequence shown here is derived from an EMBL/GenBank/DDBJ whole genome shotgun (WGS) entry which is preliminary data.</text>
</comment>
<feature type="compositionally biased region" description="Basic and acidic residues" evidence="1">
    <location>
        <begin position="118"/>
        <end position="146"/>
    </location>
</feature>
<reference evidence="2" key="1">
    <citation type="submission" date="2023-07" db="EMBL/GenBank/DDBJ databases">
        <authorList>
            <consortium name="AG Swart"/>
            <person name="Singh M."/>
            <person name="Singh A."/>
            <person name="Seah K."/>
            <person name="Emmerich C."/>
        </authorList>
    </citation>
    <scope>NUCLEOTIDE SEQUENCE</scope>
    <source>
        <strain evidence="2">DP1</strain>
    </source>
</reference>
<organism evidence="2 3">
    <name type="scientific">Euplotes crassus</name>
    <dbReference type="NCBI Taxonomy" id="5936"/>
    <lineage>
        <taxon>Eukaryota</taxon>
        <taxon>Sar</taxon>
        <taxon>Alveolata</taxon>
        <taxon>Ciliophora</taxon>
        <taxon>Intramacronucleata</taxon>
        <taxon>Spirotrichea</taxon>
        <taxon>Hypotrichia</taxon>
        <taxon>Euplotida</taxon>
        <taxon>Euplotidae</taxon>
        <taxon>Moneuplotes</taxon>
    </lineage>
</organism>
<sequence>MNSKVEETKTVDEGHKDIDLNASYHEVDQMINSLLEDDIFDQEEEQQILKAKEHSKLNPDEGIDLNRLTKIEEMIGLEEGKEELKMSTKKGKSYPINILRNCDLISRQTSGKETFTQEEQKENKTSHEISSRSKDSHEIEKKRLSDHISCSESSKSIEMDSSMDDESNREGLSQRNPSSEISMTYSKNSTYSTAAGSKHQSFTIVKNKNKVYANTTIFALDSRLLCESYKENKIKTTLRCNKGQLVRLIRHSSKHQYWAILNSYSKFGPKAEVELIDSRILMPDLSEYPVGKYKDPHNKSTMTQTYPVLSLAYLKRNITFPATVQYYLQGNEDEIVCVCTSPDKDIVLAYKASDPKCTLCMLNTRNILDITFNC</sequence>
<dbReference type="AlphaFoldDB" id="A0AAD1XDD8"/>
<protein>
    <submittedName>
        <fullName evidence="2">Uncharacterized protein</fullName>
    </submittedName>
</protein>
<gene>
    <name evidence="2" type="ORF">ECRASSUSDP1_LOCUS11595</name>
</gene>